<evidence type="ECO:0000313" key="1">
    <source>
        <dbReference type="EMBL" id="QUH30001.1"/>
    </source>
</evidence>
<proteinExistence type="predicted"/>
<dbReference type="AlphaFoldDB" id="A0A8J8MBN9"/>
<dbReference type="Proteomes" id="UP000677305">
    <property type="component" value="Chromosome"/>
</dbReference>
<dbReference type="KEGG" id="vgu:HYG85_14190"/>
<organism evidence="1 2">
    <name type="scientific">Vallitalea guaymasensis</name>
    <dbReference type="NCBI Taxonomy" id="1185412"/>
    <lineage>
        <taxon>Bacteria</taxon>
        <taxon>Bacillati</taxon>
        <taxon>Bacillota</taxon>
        <taxon>Clostridia</taxon>
        <taxon>Lachnospirales</taxon>
        <taxon>Vallitaleaceae</taxon>
        <taxon>Vallitalea</taxon>
    </lineage>
</organism>
<sequence>MTKLVESLKRLYFTEKVSLVKLEELKANEKITQEEYEYIFGTS</sequence>
<keyword evidence="2" id="KW-1185">Reference proteome</keyword>
<protein>
    <submittedName>
        <fullName evidence="1">XkdX family protein</fullName>
    </submittedName>
</protein>
<dbReference type="EMBL" id="CP058561">
    <property type="protein sequence ID" value="QUH30001.1"/>
    <property type="molecule type" value="Genomic_DNA"/>
</dbReference>
<dbReference type="RefSeq" id="WP_212690237.1">
    <property type="nucleotide sequence ID" value="NZ_CP058561.1"/>
</dbReference>
<accession>A0A8J8MBN9</accession>
<reference evidence="1 2" key="1">
    <citation type="submission" date="2020-07" db="EMBL/GenBank/DDBJ databases">
        <title>Vallitalea guaymasensis genome.</title>
        <authorList>
            <person name="Postec A."/>
        </authorList>
    </citation>
    <scope>NUCLEOTIDE SEQUENCE [LARGE SCALE GENOMIC DNA]</scope>
    <source>
        <strain evidence="1 2">Ra1766G1</strain>
    </source>
</reference>
<gene>
    <name evidence="1" type="ORF">HYG85_14190</name>
</gene>
<name>A0A8J8MBN9_9FIRM</name>
<evidence type="ECO:0000313" key="2">
    <source>
        <dbReference type="Proteomes" id="UP000677305"/>
    </source>
</evidence>